<feature type="compositionally biased region" description="Basic and acidic residues" evidence="2">
    <location>
        <begin position="611"/>
        <end position="622"/>
    </location>
</feature>
<feature type="compositionally biased region" description="Basic and acidic residues" evidence="2">
    <location>
        <begin position="161"/>
        <end position="178"/>
    </location>
</feature>
<sequence length="847" mass="97060">MEIQNCLQELLHDDNTEENGVQLNYFDLIASKSQESLLCFEGIKILPPLLSEVEKNEMRDYRRKAVDLEQKHFEARRQKYSNLLLKVMDIMDRCQRKGGKNRTKTPIPEGNSSNDNKGKENVQAQEKIIISKTNNHHVAGESNNGSIEILQDNVRNYKSFPEERKRKEGSNQNVKDDLPDSSLIFQKPKLYNSSSSPRRNKVDESINSTNESDRTSQKLQNLSLDRESSASSTGTTIASNKLHGEHLDSKREITAGDSLASTVLSMAFTDSSVTTQLSTMEGIQQTVKPVQRKLNMDNVNQNPNHLYYQSMEPLTSTPNELQRPDTRSSQRAKKKAPVKHVASKKSTETYTEQDKALEKLEMMRKKLLEEKEKQVALLRQQELARLKKNKDNQKQFNLLQELNTQSDERDMYNDEQFNARPSSDMYSISERSFEGSLSLKGDDQNEAESASDKENNHYTYDPQHRMYHDMNSVVHYRQDTLENRSQAKQHGPFSPSPYVRQEFLKQFEMAMNQGCDGRDKFSILTAYSKGFLTRCLLKAEKVQAIIKTIKDTSEFLADISKEGTNSYQDKSLQQRVQAQLVAAKQKLYDIFFKIAVHDRMSYITHSRNVAKEREERQYDKSKKSARKLSSATLKAMQRRVVEQNENSDVKRASTHSPLGRRKNWDIRVLKPVQSTKSPQLQDKARLAGRRRPGTAPSPRHSIIKKNTYNNRPATAMTKQSNRKSISRRSVENDSASLRKPPRMSLEGKLQTTVKRTKANDEEKSSISKLPVKRSLTGGQTYRVTRGDEEDKKTQQQYSRPSRLSLEGNRQVRESSAKQNPVKSNIRPKTASGTRRVTRSMAAKFNKS</sequence>
<dbReference type="PANTHER" id="PTHR13594:SF1">
    <property type="entry name" value="CENTRIOLAR COILED-COIL PROTEIN OF 110 KDA"/>
    <property type="match status" value="1"/>
</dbReference>
<feature type="region of interest" description="Disordered" evidence="2">
    <location>
        <begin position="611"/>
        <end position="847"/>
    </location>
</feature>
<feature type="region of interest" description="Disordered" evidence="2">
    <location>
        <begin position="433"/>
        <end position="461"/>
    </location>
</feature>
<feature type="region of interest" description="Disordered" evidence="2">
    <location>
        <begin position="95"/>
        <end position="122"/>
    </location>
</feature>
<dbReference type="GO" id="GO:0032053">
    <property type="term" value="P:ciliary basal body organization"/>
    <property type="evidence" value="ECO:0007669"/>
    <property type="project" value="TreeGrafter"/>
</dbReference>
<dbReference type="GO" id="GO:0007099">
    <property type="term" value="P:centriole replication"/>
    <property type="evidence" value="ECO:0007669"/>
    <property type="project" value="InterPro"/>
</dbReference>
<feature type="coiled-coil region" evidence="1">
    <location>
        <begin position="51"/>
        <end position="78"/>
    </location>
</feature>
<dbReference type="GO" id="GO:0005814">
    <property type="term" value="C:centriole"/>
    <property type="evidence" value="ECO:0007669"/>
    <property type="project" value="InterPro"/>
</dbReference>
<dbReference type="GO" id="GO:1903723">
    <property type="term" value="P:negative regulation of centriole elongation"/>
    <property type="evidence" value="ECO:0007669"/>
    <property type="project" value="TreeGrafter"/>
</dbReference>
<dbReference type="InterPro" id="IPR033207">
    <property type="entry name" value="CCP110"/>
</dbReference>
<protein>
    <submittedName>
        <fullName evidence="4">Zinc finger CCCH domain-containing protein 13-like</fullName>
    </submittedName>
</protein>
<evidence type="ECO:0000256" key="1">
    <source>
        <dbReference type="SAM" id="Coils"/>
    </source>
</evidence>
<feature type="compositionally biased region" description="Basic residues" evidence="2">
    <location>
        <begin position="330"/>
        <end position="343"/>
    </location>
</feature>
<dbReference type="InParanoid" id="A0A6P8I197"/>
<feature type="compositionally biased region" description="Polar residues" evidence="2">
    <location>
        <begin position="704"/>
        <end position="719"/>
    </location>
</feature>
<name>A0A6P8I197_ACTTE</name>
<evidence type="ECO:0000256" key="2">
    <source>
        <dbReference type="SAM" id="MobiDB-lite"/>
    </source>
</evidence>
<organism evidence="3 4">
    <name type="scientific">Actinia tenebrosa</name>
    <name type="common">Australian red waratah sea anemone</name>
    <dbReference type="NCBI Taxonomy" id="6105"/>
    <lineage>
        <taxon>Eukaryota</taxon>
        <taxon>Metazoa</taxon>
        <taxon>Cnidaria</taxon>
        <taxon>Anthozoa</taxon>
        <taxon>Hexacorallia</taxon>
        <taxon>Actiniaria</taxon>
        <taxon>Actiniidae</taxon>
        <taxon>Actinia</taxon>
    </lineage>
</organism>
<feature type="compositionally biased region" description="Basic and acidic residues" evidence="2">
    <location>
        <begin position="450"/>
        <end position="461"/>
    </location>
</feature>
<evidence type="ECO:0000313" key="3">
    <source>
        <dbReference type="Proteomes" id="UP000515163"/>
    </source>
</evidence>
<gene>
    <name evidence="4" type="primary">LOC116295074</name>
</gene>
<dbReference type="GeneID" id="116295074"/>
<dbReference type="Proteomes" id="UP000515163">
    <property type="component" value="Unplaced"/>
</dbReference>
<dbReference type="Pfam" id="PF16025">
    <property type="entry name" value="CaM_bind"/>
    <property type="match status" value="1"/>
</dbReference>
<dbReference type="FunCoup" id="A0A6P8I197">
    <property type="interactions" value="1057"/>
</dbReference>
<feature type="compositionally biased region" description="Basic and acidic residues" evidence="2">
    <location>
        <begin position="784"/>
        <end position="793"/>
    </location>
</feature>
<keyword evidence="3" id="KW-1185">Reference proteome</keyword>
<dbReference type="KEGG" id="aten:116295074"/>
<feature type="compositionally biased region" description="Low complexity" evidence="2">
    <location>
        <begin position="229"/>
        <end position="239"/>
    </location>
</feature>
<reference evidence="4" key="1">
    <citation type="submission" date="2025-08" db="UniProtKB">
        <authorList>
            <consortium name="RefSeq"/>
        </authorList>
    </citation>
    <scope>IDENTIFICATION</scope>
    <source>
        <tissue evidence="4">Tentacle</tissue>
    </source>
</reference>
<dbReference type="PANTHER" id="PTHR13594">
    <property type="entry name" value="CENTRIOLAR COILED-COIL PROTEIN OF 110 KDA"/>
    <property type="match status" value="1"/>
</dbReference>
<evidence type="ECO:0000313" key="4">
    <source>
        <dbReference type="RefSeq" id="XP_031558650.1"/>
    </source>
</evidence>
<feature type="coiled-coil region" evidence="1">
    <location>
        <begin position="350"/>
        <end position="377"/>
    </location>
</feature>
<feature type="region of interest" description="Disordered" evidence="2">
    <location>
        <begin position="161"/>
        <end position="243"/>
    </location>
</feature>
<proteinExistence type="predicted"/>
<feature type="compositionally biased region" description="Basic and acidic residues" evidence="2">
    <location>
        <begin position="639"/>
        <end position="651"/>
    </location>
</feature>
<dbReference type="RefSeq" id="XP_031558650.1">
    <property type="nucleotide sequence ID" value="XM_031702790.1"/>
</dbReference>
<dbReference type="GO" id="GO:0032465">
    <property type="term" value="P:regulation of cytokinesis"/>
    <property type="evidence" value="ECO:0007669"/>
    <property type="project" value="InterPro"/>
</dbReference>
<accession>A0A6P8I197</accession>
<feature type="region of interest" description="Disordered" evidence="2">
    <location>
        <begin position="314"/>
        <end position="350"/>
    </location>
</feature>
<dbReference type="AlphaFoldDB" id="A0A6P8I197"/>
<dbReference type="OrthoDB" id="5980452at2759"/>
<keyword evidence="1" id="KW-0175">Coiled coil</keyword>